<dbReference type="AlphaFoldDB" id="A0A6P1NJZ6"/>
<feature type="transmembrane region" description="Helical" evidence="6">
    <location>
        <begin position="156"/>
        <end position="177"/>
    </location>
</feature>
<dbReference type="SUPFAM" id="SSF103481">
    <property type="entry name" value="Multidrug resistance efflux transporter EmrE"/>
    <property type="match status" value="2"/>
</dbReference>
<protein>
    <submittedName>
        <fullName evidence="8">EamA family transporter</fullName>
    </submittedName>
</protein>
<evidence type="ECO:0000256" key="6">
    <source>
        <dbReference type="SAM" id="Phobius"/>
    </source>
</evidence>
<keyword evidence="9" id="KW-1185">Reference proteome</keyword>
<keyword evidence="2" id="KW-1003">Cell membrane</keyword>
<dbReference type="GO" id="GO:0005886">
    <property type="term" value="C:plasma membrane"/>
    <property type="evidence" value="ECO:0007669"/>
    <property type="project" value="UniProtKB-SubCell"/>
</dbReference>
<dbReference type="PANTHER" id="PTHR42920">
    <property type="entry name" value="OS03G0707200 PROTEIN-RELATED"/>
    <property type="match status" value="1"/>
</dbReference>
<name>A0A6P1NJZ6_9PROT</name>
<gene>
    <name evidence="8" type="ORF">GT348_06920</name>
</gene>
<evidence type="ECO:0000256" key="5">
    <source>
        <dbReference type="ARBA" id="ARBA00023136"/>
    </source>
</evidence>
<reference evidence="8 9" key="1">
    <citation type="submission" date="2020-01" db="EMBL/GenBank/DDBJ databases">
        <title>Genome sequencing of strain KACC 21507.</title>
        <authorList>
            <person name="Heo J."/>
            <person name="Kim S.-J."/>
            <person name="Kim J.-S."/>
            <person name="Hong S.-B."/>
            <person name="Kwon S.-W."/>
        </authorList>
    </citation>
    <scope>NUCLEOTIDE SEQUENCE [LARGE SCALE GENOMIC DNA]</scope>
    <source>
        <strain evidence="8 9">KACC 21507</strain>
    </source>
</reference>
<feature type="transmembrane region" description="Helical" evidence="6">
    <location>
        <begin position="184"/>
        <end position="204"/>
    </location>
</feature>
<dbReference type="KEGG" id="bomb:GT348_06920"/>
<keyword evidence="3 6" id="KW-0812">Transmembrane</keyword>
<evidence type="ECO:0000313" key="9">
    <source>
        <dbReference type="Proteomes" id="UP000463975"/>
    </source>
</evidence>
<feature type="transmembrane region" description="Helical" evidence="6">
    <location>
        <begin position="71"/>
        <end position="88"/>
    </location>
</feature>
<feature type="transmembrane region" description="Helical" evidence="6">
    <location>
        <begin position="14"/>
        <end position="34"/>
    </location>
</feature>
<dbReference type="InterPro" id="IPR051258">
    <property type="entry name" value="Diverse_Substrate_Transporter"/>
</dbReference>
<dbReference type="RefSeq" id="WP_160619075.1">
    <property type="nucleotide sequence ID" value="NZ_CP047652.1"/>
</dbReference>
<feature type="transmembrane region" description="Helical" evidence="6">
    <location>
        <begin position="210"/>
        <end position="232"/>
    </location>
</feature>
<feature type="transmembrane region" description="Helical" evidence="6">
    <location>
        <begin position="40"/>
        <end position="59"/>
    </location>
</feature>
<organism evidence="8 9">
    <name type="scientific">Aristophania vespae</name>
    <dbReference type="NCBI Taxonomy" id="2697033"/>
    <lineage>
        <taxon>Bacteria</taxon>
        <taxon>Pseudomonadati</taxon>
        <taxon>Pseudomonadota</taxon>
        <taxon>Alphaproteobacteria</taxon>
        <taxon>Acetobacterales</taxon>
        <taxon>Acetobacteraceae</taxon>
        <taxon>Aristophania</taxon>
    </lineage>
</organism>
<feature type="domain" description="EamA" evidence="7">
    <location>
        <begin position="14"/>
        <end position="141"/>
    </location>
</feature>
<sequence length="328" mass="35819">MNKIRLPLPSRQELALIIVTMFWGGTYYVLHLALQSSGPFFFVAVRFLFAAFFVVLLTGTRCLVGITRKEIINGSLIGLALVTGYLLQLQGLLTISSSRSAFLTALYVPLVPLMQWLFLRKPPHFMSMLGLILAFMGLMFLAGPQGGKISLSHGDILTIIATFAFAIEILLISLYALQADSRRITIVQLVAGGIVAFICMPIAGESAPHLAWGWVLCALAMGLLSAAVQLVMNWAQKSVSATRATVIYSTEPIWGGIIGSLMGEALPSTTIFGAFFIICGVITSELRPRWPGFRRTLRGAVARDRMPAMADIIIRYPEDPPRDSSKKP</sequence>
<keyword evidence="5 6" id="KW-0472">Membrane</keyword>
<feature type="transmembrane region" description="Helical" evidence="6">
    <location>
        <begin position="269"/>
        <end position="286"/>
    </location>
</feature>
<dbReference type="PANTHER" id="PTHR42920:SF5">
    <property type="entry name" value="EAMA DOMAIN-CONTAINING PROTEIN"/>
    <property type="match status" value="1"/>
</dbReference>
<dbReference type="Pfam" id="PF00892">
    <property type="entry name" value="EamA"/>
    <property type="match status" value="2"/>
</dbReference>
<evidence type="ECO:0000256" key="4">
    <source>
        <dbReference type="ARBA" id="ARBA00022989"/>
    </source>
</evidence>
<dbReference type="InterPro" id="IPR000620">
    <property type="entry name" value="EamA_dom"/>
</dbReference>
<dbReference type="EMBL" id="CP047652">
    <property type="protein sequence ID" value="QHI96002.1"/>
    <property type="molecule type" value="Genomic_DNA"/>
</dbReference>
<evidence type="ECO:0000259" key="7">
    <source>
        <dbReference type="Pfam" id="PF00892"/>
    </source>
</evidence>
<evidence type="ECO:0000256" key="1">
    <source>
        <dbReference type="ARBA" id="ARBA00004651"/>
    </source>
</evidence>
<evidence type="ECO:0000313" key="8">
    <source>
        <dbReference type="EMBL" id="QHI96002.1"/>
    </source>
</evidence>
<feature type="transmembrane region" description="Helical" evidence="6">
    <location>
        <begin position="125"/>
        <end position="144"/>
    </location>
</feature>
<proteinExistence type="predicted"/>
<dbReference type="InterPro" id="IPR037185">
    <property type="entry name" value="EmrE-like"/>
</dbReference>
<feature type="domain" description="EamA" evidence="7">
    <location>
        <begin position="154"/>
        <end position="282"/>
    </location>
</feature>
<keyword evidence="4 6" id="KW-1133">Transmembrane helix</keyword>
<evidence type="ECO:0000256" key="2">
    <source>
        <dbReference type="ARBA" id="ARBA00022475"/>
    </source>
</evidence>
<comment type="subcellular location">
    <subcellularLocation>
        <location evidence="1">Cell membrane</location>
        <topology evidence="1">Multi-pass membrane protein</topology>
    </subcellularLocation>
</comment>
<accession>A0A6P1NJZ6</accession>
<evidence type="ECO:0000256" key="3">
    <source>
        <dbReference type="ARBA" id="ARBA00022692"/>
    </source>
</evidence>
<feature type="transmembrane region" description="Helical" evidence="6">
    <location>
        <begin position="100"/>
        <end position="118"/>
    </location>
</feature>
<dbReference type="Proteomes" id="UP000463975">
    <property type="component" value="Chromosome"/>
</dbReference>